<dbReference type="InterPro" id="IPR000073">
    <property type="entry name" value="AB_hydrolase_1"/>
</dbReference>
<evidence type="ECO:0000313" key="2">
    <source>
        <dbReference type="EMBL" id="MCC2033203.1"/>
    </source>
</evidence>
<name>A0A9X1LX08_9MICO</name>
<keyword evidence="2" id="KW-0378">Hydrolase</keyword>
<feature type="domain" description="AB hydrolase-1" evidence="1">
    <location>
        <begin position="5"/>
        <end position="203"/>
    </location>
</feature>
<dbReference type="Proteomes" id="UP001139354">
    <property type="component" value="Unassembled WGS sequence"/>
</dbReference>
<dbReference type="SUPFAM" id="SSF53474">
    <property type="entry name" value="alpha/beta-Hydrolases"/>
    <property type="match status" value="1"/>
</dbReference>
<organism evidence="2 3">
    <name type="scientific">Microbacterium allomyrinae</name>
    <dbReference type="NCBI Taxonomy" id="2830666"/>
    <lineage>
        <taxon>Bacteria</taxon>
        <taxon>Bacillati</taxon>
        <taxon>Actinomycetota</taxon>
        <taxon>Actinomycetes</taxon>
        <taxon>Micrococcales</taxon>
        <taxon>Microbacteriaceae</taxon>
        <taxon>Microbacterium</taxon>
    </lineage>
</organism>
<proteinExistence type="predicted"/>
<dbReference type="InterPro" id="IPR029058">
    <property type="entry name" value="AB_hydrolase_fold"/>
</dbReference>
<evidence type="ECO:0000313" key="3">
    <source>
        <dbReference type="Proteomes" id="UP001139354"/>
    </source>
</evidence>
<accession>A0A9X1LX08</accession>
<gene>
    <name evidence="2" type="ORF">KEC57_13535</name>
</gene>
<dbReference type="GO" id="GO:0016787">
    <property type="term" value="F:hydrolase activity"/>
    <property type="evidence" value="ECO:0007669"/>
    <property type="project" value="UniProtKB-KW"/>
</dbReference>
<reference evidence="2" key="1">
    <citation type="submission" date="2021-04" db="EMBL/GenBank/DDBJ databases">
        <title>Microbacterium tenobrionis sp. nov. and Microbacterium allomyrinae sp. nov., isolated from larvae of Tenobrio molitor and Allomyrina dichotoma, respectively.</title>
        <authorList>
            <person name="Lee S.D."/>
        </authorList>
    </citation>
    <scope>NUCLEOTIDE SEQUENCE</scope>
    <source>
        <strain evidence="2">BWT-G7</strain>
    </source>
</reference>
<dbReference type="EMBL" id="JAGTTN010000004">
    <property type="protein sequence ID" value="MCC2033203.1"/>
    <property type="molecule type" value="Genomic_DNA"/>
</dbReference>
<dbReference type="AlphaFoldDB" id="A0A9X1LX08"/>
<comment type="caution">
    <text evidence="2">The sequence shown here is derived from an EMBL/GenBank/DDBJ whole genome shotgun (WGS) entry which is preliminary data.</text>
</comment>
<evidence type="ECO:0000259" key="1">
    <source>
        <dbReference type="Pfam" id="PF12697"/>
    </source>
</evidence>
<sequence>MTPPVVLLHGIATTASIWDRVIAALGELGLRDVTAIRRPCTGSLSAELRALEPQVEGALVVGQSGGATLALALAASRTELAGAVAHEPAVGSLLPELLTPVARAYAEHGVEGLGATLYGPTWSAAMAHDHTVIPGELAMFRSFEPSRARAGQGPVLVTVGAASPPIRHDAASALHDRLGYEIEPLTGASHFVAWDAPEVFAAAIAAHAQNCRSESPAFRAGRR</sequence>
<dbReference type="Gene3D" id="3.40.50.1820">
    <property type="entry name" value="alpha/beta hydrolase"/>
    <property type="match status" value="1"/>
</dbReference>
<dbReference type="RefSeq" id="WP_229385168.1">
    <property type="nucleotide sequence ID" value="NZ_JAGTTN010000004.1"/>
</dbReference>
<dbReference type="Pfam" id="PF12697">
    <property type="entry name" value="Abhydrolase_6"/>
    <property type="match status" value="1"/>
</dbReference>
<keyword evidence="3" id="KW-1185">Reference proteome</keyword>
<protein>
    <submittedName>
        <fullName evidence="2">Alpha/beta hydrolase</fullName>
    </submittedName>
</protein>